<evidence type="ECO:0000313" key="7">
    <source>
        <dbReference type="Proteomes" id="UP000318447"/>
    </source>
</evidence>
<organism evidence="6 7">
    <name type="scientific">Leishmania donovani</name>
    <dbReference type="NCBI Taxonomy" id="5661"/>
    <lineage>
        <taxon>Eukaryota</taxon>
        <taxon>Discoba</taxon>
        <taxon>Euglenozoa</taxon>
        <taxon>Kinetoplastea</taxon>
        <taxon>Metakinetoplastina</taxon>
        <taxon>Trypanosomatida</taxon>
        <taxon>Trypanosomatidae</taxon>
        <taxon>Leishmaniinae</taxon>
        <taxon>Leishmania</taxon>
    </lineage>
</organism>
<feature type="region of interest" description="Disordered" evidence="4">
    <location>
        <begin position="44"/>
        <end position="139"/>
    </location>
</feature>
<keyword evidence="5" id="KW-1133">Transmembrane helix</keyword>
<evidence type="ECO:0000256" key="3">
    <source>
        <dbReference type="ARBA" id="ARBA00022679"/>
    </source>
</evidence>
<feature type="transmembrane region" description="Helical" evidence="5">
    <location>
        <begin position="21"/>
        <end position="40"/>
    </location>
</feature>
<dbReference type="GO" id="GO:0016757">
    <property type="term" value="F:glycosyltransferase activity"/>
    <property type="evidence" value="ECO:0007669"/>
    <property type="project" value="UniProtKB-KW"/>
</dbReference>
<proteinExistence type="inferred from homology"/>
<dbReference type="VEuPathDB" id="TriTrypDB:LDHU3_26.0690"/>
<accession>A0A504X4T7</accession>
<comment type="caution">
    <text evidence="6">The sequence shown here is derived from an EMBL/GenBank/DDBJ whole genome shotgun (WGS) entry which is preliminary data.</text>
</comment>
<evidence type="ECO:0000256" key="5">
    <source>
        <dbReference type="SAM" id="Phobius"/>
    </source>
</evidence>
<dbReference type="AlphaFoldDB" id="A0A504X4T7"/>
<comment type="similarity">
    <text evidence="1">Belongs to the glycosyltransferase 2 family.</text>
</comment>
<evidence type="ECO:0000256" key="4">
    <source>
        <dbReference type="SAM" id="MobiDB-lite"/>
    </source>
</evidence>
<evidence type="ECO:0008006" key="8">
    <source>
        <dbReference type="Google" id="ProtNLM"/>
    </source>
</evidence>
<protein>
    <recommendedName>
        <fullName evidence="8">Galactofuranosyltransferase lpg1-like protein</fullName>
    </recommendedName>
</protein>
<name>A0A504X4T7_LEIDO</name>
<evidence type="ECO:0000256" key="1">
    <source>
        <dbReference type="ARBA" id="ARBA00006739"/>
    </source>
</evidence>
<dbReference type="PANTHER" id="PTHR43179">
    <property type="entry name" value="RHAMNOSYLTRANSFERASE WBBL"/>
    <property type="match status" value="1"/>
</dbReference>
<feature type="compositionally biased region" description="Polar residues" evidence="4">
    <location>
        <begin position="44"/>
        <end position="53"/>
    </location>
</feature>
<keyword evidence="3" id="KW-0808">Transferase</keyword>
<dbReference type="InterPro" id="IPR029044">
    <property type="entry name" value="Nucleotide-diphossugar_trans"/>
</dbReference>
<dbReference type="VEuPathDB" id="TriTrypDB:LdCL_260010900"/>
<dbReference type="SUPFAM" id="SSF53448">
    <property type="entry name" value="Nucleotide-diphospho-sugar transferases"/>
    <property type="match status" value="1"/>
</dbReference>
<keyword evidence="5" id="KW-0472">Membrane</keyword>
<reference evidence="7" key="1">
    <citation type="submission" date="2019-02" db="EMBL/GenBank/DDBJ databases">
        <title>FDA dAtabase for Regulatory Grade micrObial Sequences (FDA-ARGOS): Supporting development and validation of Infectious Disease Dx tests.</title>
        <authorList>
            <person name="Duncan R."/>
            <person name="Fisher C."/>
            <person name="Tallon L."/>
            <person name="Sadzewicz L."/>
            <person name="Sengamalay N."/>
            <person name="Ott S."/>
            <person name="Godinez A."/>
            <person name="Nagaraj S."/>
            <person name="Vavikolanu K."/>
            <person name="Nadendla S."/>
            <person name="Aluvathingal J."/>
            <person name="Sichtig H."/>
        </authorList>
    </citation>
    <scope>NUCLEOTIDE SEQUENCE [LARGE SCALE GENOMIC DNA]</scope>
    <source>
        <strain evidence="7">FDAARGOS_361</strain>
    </source>
</reference>
<dbReference type="EMBL" id="RHLC01000017">
    <property type="protein sequence ID" value="TPP41100.1"/>
    <property type="molecule type" value="Genomic_DNA"/>
</dbReference>
<dbReference type="VEuPathDB" id="TriTrypDB:LdBPK_260520.1"/>
<sequence length="592" mass="65948">MNGRLHPARRGLRYEKRHRRSFLLGGVCLLVCLALGLFVLPHTSSSDVTQPTVSMAPAPPSSLAPRWTEQATSGAPSSTLAFTDAPPDTLTSINTAAPLPRPAVDEGSNAAHATVEAPTGNTHTISDAPPPTERPQRDSVELHSRYAAELVQLDALDVFPLRPYERRISFVEFARCLATRLSVSPDTGVEVERHDLASDRYAPFLISVTLENTQDLKALICNLTMPYRYIVLAQNGDTPEVTPFFRLLRRVFAFTTRLTVLQFPDNIGFAGAVNAGLREALSHPFSEVPFLHIVHNDVRFLFSSLEQAVARAYKTTARDTDMIDALEKEVATEPNEYTPLIRQPDGLRTPLLPGTPLPQQHDRKPVVVTSALLPDRVRYMTPSRRAELMVGHTSFMFANSRGEYTSVFLTRLAVLTVGFFDENFFPILYDDTDYRWRAHLLGFVEDHNAAMNDQVISFDLDCVNQAMSDVDGDGNAEGPLGGLRKAATGPTLSPKGKALQRDCRKAFYAGVQYAYMQQKWGVESMTELMQAHTRREPFSGEAFAGRLRLPLDAWVVDRNRLTNLRTWLRDVGRRILDVDNYNTDVILQAVSP</sequence>
<dbReference type="Gene3D" id="3.90.550.10">
    <property type="entry name" value="Spore Coat Polysaccharide Biosynthesis Protein SpsA, Chain A"/>
    <property type="match status" value="1"/>
</dbReference>
<gene>
    <name evidence="6" type="ORF">CGC21_31655</name>
</gene>
<dbReference type="Proteomes" id="UP000318447">
    <property type="component" value="Unassembled WGS sequence"/>
</dbReference>
<evidence type="ECO:0000313" key="6">
    <source>
        <dbReference type="EMBL" id="TPP41100.1"/>
    </source>
</evidence>
<keyword evidence="5" id="KW-0812">Transmembrane</keyword>
<dbReference type="PANTHER" id="PTHR43179:SF12">
    <property type="entry name" value="GALACTOFURANOSYLTRANSFERASE GLFT2"/>
    <property type="match status" value="1"/>
</dbReference>
<evidence type="ECO:0000256" key="2">
    <source>
        <dbReference type="ARBA" id="ARBA00022676"/>
    </source>
</evidence>
<feature type="compositionally biased region" description="Polar residues" evidence="4">
    <location>
        <begin position="69"/>
        <end position="81"/>
    </location>
</feature>
<keyword evidence="2" id="KW-0328">Glycosyltransferase</keyword>